<dbReference type="SUPFAM" id="SSF52172">
    <property type="entry name" value="CheY-like"/>
    <property type="match status" value="1"/>
</dbReference>
<accession>A0ABU3N3N8</accession>
<dbReference type="InterPro" id="IPR050595">
    <property type="entry name" value="Bact_response_regulator"/>
</dbReference>
<evidence type="ECO:0000313" key="4">
    <source>
        <dbReference type="EMBL" id="MDT8758901.1"/>
    </source>
</evidence>
<dbReference type="SMART" id="SM00448">
    <property type="entry name" value="REC"/>
    <property type="match status" value="1"/>
</dbReference>
<keyword evidence="1 2" id="KW-0597">Phosphoprotein</keyword>
<dbReference type="Pfam" id="PF00072">
    <property type="entry name" value="Response_reg"/>
    <property type="match status" value="1"/>
</dbReference>
<evidence type="ECO:0000256" key="2">
    <source>
        <dbReference type="PROSITE-ProRule" id="PRU00169"/>
    </source>
</evidence>
<organism evidence="4">
    <name type="scientific">Sphingomonas psychrotolerans</name>
    <dbReference type="NCBI Taxonomy" id="1327635"/>
    <lineage>
        <taxon>Bacteria</taxon>
        <taxon>Pseudomonadati</taxon>
        <taxon>Pseudomonadota</taxon>
        <taxon>Alphaproteobacteria</taxon>
        <taxon>Sphingomonadales</taxon>
        <taxon>Sphingomonadaceae</taxon>
        <taxon>Sphingomonas</taxon>
    </lineage>
</organism>
<proteinExistence type="predicted"/>
<evidence type="ECO:0000259" key="3">
    <source>
        <dbReference type="PROSITE" id="PS50110"/>
    </source>
</evidence>
<comment type="caution">
    <text evidence="4">The sequence shown here is derived from an EMBL/GenBank/DDBJ whole genome shotgun (WGS) entry which is preliminary data.</text>
</comment>
<feature type="domain" description="Response regulatory" evidence="3">
    <location>
        <begin position="11"/>
        <end position="121"/>
    </location>
</feature>
<evidence type="ECO:0000256" key="1">
    <source>
        <dbReference type="ARBA" id="ARBA00022553"/>
    </source>
</evidence>
<protein>
    <submittedName>
        <fullName evidence="4">Response regulator</fullName>
    </submittedName>
</protein>
<gene>
    <name evidence="4" type="ORF">MZO42_09355</name>
</gene>
<feature type="modified residue" description="4-aspartylphosphate" evidence="2">
    <location>
        <position position="61"/>
    </location>
</feature>
<dbReference type="PANTHER" id="PTHR44591">
    <property type="entry name" value="STRESS RESPONSE REGULATOR PROTEIN 1"/>
    <property type="match status" value="1"/>
</dbReference>
<dbReference type="PROSITE" id="PS50110">
    <property type="entry name" value="RESPONSE_REGULATORY"/>
    <property type="match status" value="1"/>
</dbReference>
<dbReference type="Gene3D" id="3.40.50.2300">
    <property type="match status" value="1"/>
</dbReference>
<name>A0ABU3N3N8_9SPHN</name>
<dbReference type="InterPro" id="IPR001789">
    <property type="entry name" value="Sig_transdc_resp-reg_receiver"/>
</dbReference>
<sequence>MADPNAPRTLRVLIVEDEALIAWTIEDALSLQGHEPVGIADNYAAALAMADAEKPDLALCDVKLARGDSGIAVAEALGERGIPSLFLSGNCPEAAHHRLIVGAMEKPFRMDSLGQAIAVVQARMTGAQVGAVPAGMTLYDAVSS</sequence>
<dbReference type="EMBL" id="JALMLT010000002">
    <property type="protein sequence ID" value="MDT8758901.1"/>
    <property type="molecule type" value="Genomic_DNA"/>
</dbReference>
<dbReference type="InterPro" id="IPR011006">
    <property type="entry name" value="CheY-like_superfamily"/>
</dbReference>
<reference evidence="4" key="1">
    <citation type="submission" date="2022-04" db="EMBL/GenBank/DDBJ databases">
        <title>Tomato heritable bacteria conferring resistance against bacterial wilt.</title>
        <authorList>
            <person name="Yin J."/>
        </authorList>
    </citation>
    <scope>NUCLEOTIDE SEQUENCE</scope>
    <source>
        <strain evidence="4">Cra20</strain>
    </source>
</reference>
<dbReference type="PANTHER" id="PTHR44591:SF24">
    <property type="entry name" value="PROTEIN-GLUTAMATE METHYLESTERASE_PROTEIN-GLUTAMINE GLUTAMINASE 1"/>
    <property type="match status" value="1"/>
</dbReference>